<keyword evidence="4 8" id="KW-0560">Oxidoreductase</keyword>
<dbReference type="Pfam" id="PF00067">
    <property type="entry name" value="p450"/>
    <property type="match status" value="1"/>
</dbReference>
<dbReference type="GO" id="GO:0005506">
    <property type="term" value="F:iron ion binding"/>
    <property type="evidence" value="ECO:0007669"/>
    <property type="project" value="InterPro"/>
</dbReference>
<keyword evidence="9" id="KW-1133">Transmembrane helix</keyword>
<keyword evidence="6 8" id="KW-0503">Monooxygenase</keyword>
<gene>
    <name evidence="10" type="ORF">BV898_10602</name>
</gene>
<keyword evidence="7 8" id="KW-0349">Heme</keyword>
<dbReference type="InterPro" id="IPR050182">
    <property type="entry name" value="Cytochrome_P450_fam2"/>
</dbReference>
<evidence type="ECO:0000313" key="10">
    <source>
        <dbReference type="EMBL" id="OQV15219.1"/>
    </source>
</evidence>
<keyword evidence="3 7" id="KW-0479">Metal-binding</keyword>
<comment type="similarity">
    <text evidence="2 8">Belongs to the cytochrome P450 family.</text>
</comment>
<keyword evidence="11" id="KW-1185">Reference proteome</keyword>
<evidence type="ECO:0000256" key="2">
    <source>
        <dbReference type="ARBA" id="ARBA00010617"/>
    </source>
</evidence>
<dbReference type="InterPro" id="IPR036396">
    <property type="entry name" value="Cyt_P450_sf"/>
</dbReference>
<evidence type="ECO:0000256" key="6">
    <source>
        <dbReference type="ARBA" id="ARBA00023033"/>
    </source>
</evidence>
<dbReference type="PANTHER" id="PTHR24300:SF403">
    <property type="entry name" value="CYTOCHROME P450 306A1"/>
    <property type="match status" value="1"/>
</dbReference>
<dbReference type="GO" id="GO:0008395">
    <property type="term" value="F:steroid hydroxylase activity"/>
    <property type="evidence" value="ECO:0007669"/>
    <property type="project" value="TreeGrafter"/>
</dbReference>
<dbReference type="GO" id="GO:0020037">
    <property type="term" value="F:heme binding"/>
    <property type="evidence" value="ECO:0007669"/>
    <property type="project" value="InterPro"/>
</dbReference>
<dbReference type="GO" id="GO:0016712">
    <property type="term" value="F:oxidoreductase activity, acting on paired donors, with incorporation or reduction of molecular oxygen, reduced flavin or flavoprotein as one donor, and incorporation of one atom of oxygen"/>
    <property type="evidence" value="ECO:0007669"/>
    <property type="project" value="TreeGrafter"/>
</dbReference>
<keyword evidence="9" id="KW-0812">Transmembrane</keyword>
<sequence length="501" mass="56892">MDSSWISLPIASAILIGILSYLSYWYKHRNIPPGPRGLPFLGYAPFFGPNPQDTFLELGKKYGNVFSLYMGPKLAIVLNDYESIKAAFTGQADNFAGRGDGFVFRYIMTGRDGKIHGIALGEGEIWRTTRRFMLQTFRDLGMGKSKLQDRILDEADYMTDIFAQHKGRPFDPFRTLFSSVSNVVCTLCFGQRFDHGDPSFQQILHGLEEMSSFLGQAGPLQSYPLLRFVPGRLSAFWKKIVIAAKKNDAFLLSLLQKHRETYAESDTRDYIDAFLHQQHKEAKSTEGVQPAFQDEEMLKNLRSFFGAGTETTAVTLQWALLFMLHHPEVQDAIHRELDGNIEAGKSVALEDRVKLPYLEAVTREVQRLANVTPFGVLRANFEETTLLRHRIPKRCFILPNFKAVNIDPELWADPLVFRPERFLDGNGKVSEPPQFMPFSIGKRACVGEALARMEIFLFFANIMQRFQLRAPNGSPAPPLHHYTTSISCRPLLFQLEAIPRL</sequence>
<evidence type="ECO:0000256" key="9">
    <source>
        <dbReference type="SAM" id="Phobius"/>
    </source>
</evidence>
<dbReference type="FunFam" id="1.10.630.10:FF:000036">
    <property type="entry name" value="CYtochrome P450 family"/>
    <property type="match status" value="1"/>
</dbReference>
<dbReference type="OrthoDB" id="2789670at2759"/>
<feature type="transmembrane region" description="Helical" evidence="9">
    <location>
        <begin position="6"/>
        <end position="26"/>
    </location>
</feature>
<dbReference type="GO" id="GO:0006805">
    <property type="term" value="P:xenobiotic metabolic process"/>
    <property type="evidence" value="ECO:0007669"/>
    <property type="project" value="TreeGrafter"/>
</dbReference>
<keyword evidence="9" id="KW-0472">Membrane</keyword>
<reference evidence="11" key="1">
    <citation type="submission" date="2017-01" db="EMBL/GenBank/DDBJ databases">
        <title>Comparative genomics of anhydrobiosis in the tardigrade Hypsibius dujardini.</title>
        <authorList>
            <person name="Yoshida Y."/>
            <person name="Koutsovoulos G."/>
            <person name="Laetsch D."/>
            <person name="Stevens L."/>
            <person name="Kumar S."/>
            <person name="Horikawa D."/>
            <person name="Ishino K."/>
            <person name="Komine S."/>
            <person name="Tomita M."/>
            <person name="Blaxter M."/>
            <person name="Arakawa K."/>
        </authorList>
    </citation>
    <scope>NUCLEOTIDE SEQUENCE [LARGE SCALE GENOMIC DNA]</scope>
    <source>
        <strain evidence="11">Z151</strain>
    </source>
</reference>
<feature type="binding site" description="axial binding residue" evidence="7">
    <location>
        <position position="445"/>
    </location>
    <ligand>
        <name>heme</name>
        <dbReference type="ChEBI" id="CHEBI:30413"/>
    </ligand>
    <ligandPart>
        <name>Fe</name>
        <dbReference type="ChEBI" id="CHEBI:18248"/>
    </ligandPart>
</feature>
<evidence type="ECO:0000256" key="7">
    <source>
        <dbReference type="PIRSR" id="PIRSR602401-1"/>
    </source>
</evidence>
<dbReference type="PRINTS" id="PR00385">
    <property type="entry name" value="P450"/>
</dbReference>
<comment type="caution">
    <text evidence="10">The sequence shown here is derived from an EMBL/GenBank/DDBJ whole genome shotgun (WGS) entry which is preliminary data.</text>
</comment>
<dbReference type="GO" id="GO:0006082">
    <property type="term" value="P:organic acid metabolic process"/>
    <property type="evidence" value="ECO:0007669"/>
    <property type="project" value="TreeGrafter"/>
</dbReference>
<dbReference type="SUPFAM" id="SSF48264">
    <property type="entry name" value="Cytochrome P450"/>
    <property type="match status" value="1"/>
</dbReference>
<dbReference type="GO" id="GO:0005737">
    <property type="term" value="C:cytoplasm"/>
    <property type="evidence" value="ECO:0007669"/>
    <property type="project" value="TreeGrafter"/>
</dbReference>
<dbReference type="PANTHER" id="PTHR24300">
    <property type="entry name" value="CYTOCHROME P450 508A4-RELATED"/>
    <property type="match status" value="1"/>
</dbReference>
<evidence type="ECO:0000256" key="1">
    <source>
        <dbReference type="ARBA" id="ARBA00001971"/>
    </source>
</evidence>
<name>A0A1W0WJ69_HYPEX</name>
<organism evidence="10 11">
    <name type="scientific">Hypsibius exemplaris</name>
    <name type="common">Freshwater tardigrade</name>
    <dbReference type="NCBI Taxonomy" id="2072580"/>
    <lineage>
        <taxon>Eukaryota</taxon>
        <taxon>Metazoa</taxon>
        <taxon>Ecdysozoa</taxon>
        <taxon>Tardigrada</taxon>
        <taxon>Eutardigrada</taxon>
        <taxon>Parachela</taxon>
        <taxon>Hypsibioidea</taxon>
        <taxon>Hypsibiidae</taxon>
        <taxon>Hypsibius</taxon>
    </lineage>
</organism>
<evidence type="ECO:0000313" key="11">
    <source>
        <dbReference type="Proteomes" id="UP000192578"/>
    </source>
</evidence>
<evidence type="ECO:0000256" key="3">
    <source>
        <dbReference type="ARBA" id="ARBA00022723"/>
    </source>
</evidence>
<dbReference type="Gene3D" id="1.10.630.10">
    <property type="entry name" value="Cytochrome P450"/>
    <property type="match status" value="1"/>
</dbReference>
<dbReference type="InterPro" id="IPR002401">
    <property type="entry name" value="Cyt_P450_E_grp-I"/>
</dbReference>
<dbReference type="InterPro" id="IPR001128">
    <property type="entry name" value="Cyt_P450"/>
</dbReference>
<keyword evidence="5 7" id="KW-0408">Iron</keyword>
<evidence type="ECO:0000256" key="5">
    <source>
        <dbReference type="ARBA" id="ARBA00023004"/>
    </source>
</evidence>
<dbReference type="PROSITE" id="PS00086">
    <property type="entry name" value="CYTOCHROME_P450"/>
    <property type="match status" value="1"/>
</dbReference>
<dbReference type="Proteomes" id="UP000192578">
    <property type="component" value="Unassembled WGS sequence"/>
</dbReference>
<dbReference type="PRINTS" id="PR00463">
    <property type="entry name" value="EP450I"/>
</dbReference>
<proteinExistence type="inferred from homology"/>
<dbReference type="InterPro" id="IPR017972">
    <property type="entry name" value="Cyt_P450_CS"/>
</dbReference>
<dbReference type="EMBL" id="MTYJ01000092">
    <property type="protein sequence ID" value="OQV15219.1"/>
    <property type="molecule type" value="Genomic_DNA"/>
</dbReference>
<comment type="cofactor">
    <cofactor evidence="1 7">
        <name>heme</name>
        <dbReference type="ChEBI" id="CHEBI:30413"/>
    </cofactor>
</comment>
<protein>
    <submittedName>
        <fullName evidence="10">Cytochrome P450 2J2</fullName>
    </submittedName>
</protein>
<accession>A0A1W0WJ69</accession>
<evidence type="ECO:0000256" key="8">
    <source>
        <dbReference type="RuleBase" id="RU000461"/>
    </source>
</evidence>
<evidence type="ECO:0000256" key="4">
    <source>
        <dbReference type="ARBA" id="ARBA00023002"/>
    </source>
</evidence>
<dbReference type="AlphaFoldDB" id="A0A1W0WJ69"/>